<dbReference type="InterPro" id="IPR050366">
    <property type="entry name" value="BP-dependent_transpt_permease"/>
</dbReference>
<keyword evidence="6" id="KW-0653">Protein transport</keyword>
<dbReference type="GO" id="GO:0055085">
    <property type="term" value="P:transmembrane transport"/>
    <property type="evidence" value="ECO:0007669"/>
    <property type="project" value="InterPro"/>
</dbReference>
<evidence type="ECO:0000256" key="2">
    <source>
        <dbReference type="ARBA" id="ARBA00022448"/>
    </source>
</evidence>
<feature type="transmembrane region" description="Helical" evidence="9">
    <location>
        <begin position="101"/>
        <end position="123"/>
    </location>
</feature>
<dbReference type="CDD" id="cd06261">
    <property type="entry name" value="TM_PBP2"/>
    <property type="match status" value="1"/>
</dbReference>
<evidence type="ECO:0000313" key="12">
    <source>
        <dbReference type="Proteomes" id="UP000005713"/>
    </source>
</evidence>
<evidence type="ECO:0000256" key="4">
    <source>
        <dbReference type="ARBA" id="ARBA00022692"/>
    </source>
</evidence>
<evidence type="ECO:0000256" key="7">
    <source>
        <dbReference type="ARBA" id="ARBA00022989"/>
    </source>
</evidence>
<dbReference type="GO" id="GO:0015833">
    <property type="term" value="P:peptide transport"/>
    <property type="evidence" value="ECO:0007669"/>
    <property type="project" value="UniProtKB-KW"/>
</dbReference>
<accession>A3JXK9</accession>
<dbReference type="GO" id="GO:0005886">
    <property type="term" value="C:plasma membrane"/>
    <property type="evidence" value="ECO:0007669"/>
    <property type="project" value="UniProtKB-SubCell"/>
</dbReference>
<comment type="caution">
    <text evidence="11">The sequence shown here is derived from an EMBL/GenBank/DDBJ whole genome shotgun (WGS) entry which is preliminary data.</text>
</comment>
<name>A3JXK9_SAGS3</name>
<evidence type="ECO:0000256" key="1">
    <source>
        <dbReference type="ARBA" id="ARBA00004651"/>
    </source>
</evidence>
<feature type="transmembrane region" description="Helical" evidence="9">
    <location>
        <begin position="71"/>
        <end position="94"/>
    </location>
</feature>
<evidence type="ECO:0000256" key="9">
    <source>
        <dbReference type="RuleBase" id="RU363032"/>
    </source>
</evidence>
<dbReference type="PANTHER" id="PTHR43386:SF1">
    <property type="entry name" value="D,D-DIPEPTIDE TRANSPORT SYSTEM PERMEASE PROTEIN DDPC-RELATED"/>
    <property type="match status" value="1"/>
</dbReference>
<feature type="transmembrane region" description="Helical" evidence="9">
    <location>
        <begin position="233"/>
        <end position="254"/>
    </location>
</feature>
<dbReference type="PANTHER" id="PTHR43386">
    <property type="entry name" value="OLIGOPEPTIDE TRANSPORT SYSTEM PERMEASE PROTEIN APPC"/>
    <property type="match status" value="1"/>
</dbReference>
<keyword evidence="4 9" id="KW-0812">Transmembrane</keyword>
<dbReference type="OrthoDB" id="9766870at2"/>
<keyword evidence="8 9" id="KW-0472">Membrane</keyword>
<keyword evidence="12" id="KW-1185">Reference proteome</keyword>
<organism evidence="11 12">
    <name type="scientific">Sagittula stellata (strain ATCC 700073 / DSM 11524 / E-37)</name>
    <dbReference type="NCBI Taxonomy" id="388399"/>
    <lineage>
        <taxon>Bacteria</taxon>
        <taxon>Pseudomonadati</taxon>
        <taxon>Pseudomonadota</taxon>
        <taxon>Alphaproteobacteria</taxon>
        <taxon>Rhodobacterales</taxon>
        <taxon>Roseobacteraceae</taxon>
        <taxon>Sagittula</taxon>
    </lineage>
</organism>
<protein>
    <submittedName>
        <fullName evidence="11">ABC transporter permease protein</fullName>
    </submittedName>
</protein>
<keyword evidence="2 9" id="KW-0813">Transport</keyword>
<feature type="transmembrane region" description="Helical" evidence="9">
    <location>
        <begin position="129"/>
        <end position="148"/>
    </location>
</feature>
<sequence length="289" mass="31176">MLGNHNLVLGAVIFGVVAVLAVILPLVLNLEPLSVSPRDRLQPPSFEHILGTDQFGRDLLARLIYGAQTSLMLGASVAFSSVFLGTVVGILCSFSSLIDNILMRICDGVMAIPAILLAVALTASLGPNVTNLVIALTIVFTPNVARIVRSKTLSLKSEPFVEASVAFGARLLYIMWRHILPNTLSVLVVQATFIFADTIIVEAALSFLGAGMPAPEPSWGNILYEGKSVITRFPWMVAFTSMALVFTVIGLNLIGDGLRDLLDKSTLRASRENMLQRLFFPAAKKLERA</sequence>
<dbReference type="Gene3D" id="1.10.3720.10">
    <property type="entry name" value="MetI-like"/>
    <property type="match status" value="1"/>
</dbReference>
<dbReference type="GO" id="GO:0015031">
    <property type="term" value="P:protein transport"/>
    <property type="evidence" value="ECO:0007669"/>
    <property type="project" value="UniProtKB-KW"/>
</dbReference>
<dbReference type="SUPFAM" id="SSF161098">
    <property type="entry name" value="MetI-like"/>
    <property type="match status" value="1"/>
</dbReference>
<comment type="subcellular location">
    <subcellularLocation>
        <location evidence="1 9">Cell membrane</location>
        <topology evidence="1 9">Multi-pass membrane protein</topology>
    </subcellularLocation>
</comment>
<evidence type="ECO:0000256" key="8">
    <source>
        <dbReference type="ARBA" id="ARBA00023136"/>
    </source>
</evidence>
<feature type="transmembrane region" description="Helical" evidence="9">
    <location>
        <begin position="7"/>
        <end position="28"/>
    </location>
</feature>
<dbReference type="eggNOG" id="COG1173">
    <property type="taxonomic scope" value="Bacteria"/>
</dbReference>
<comment type="similarity">
    <text evidence="9">Belongs to the binding-protein-dependent transport system permease family.</text>
</comment>
<proteinExistence type="inferred from homology"/>
<evidence type="ECO:0000256" key="3">
    <source>
        <dbReference type="ARBA" id="ARBA00022475"/>
    </source>
</evidence>
<dbReference type="InterPro" id="IPR035906">
    <property type="entry name" value="MetI-like_sf"/>
</dbReference>
<evidence type="ECO:0000313" key="11">
    <source>
        <dbReference type="EMBL" id="EBA10245.1"/>
    </source>
</evidence>
<evidence type="ECO:0000259" key="10">
    <source>
        <dbReference type="PROSITE" id="PS50928"/>
    </source>
</evidence>
<evidence type="ECO:0000256" key="5">
    <source>
        <dbReference type="ARBA" id="ARBA00022856"/>
    </source>
</evidence>
<dbReference type="EMBL" id="AAYA01000001">
    <property type="protein sequence ID" value="EBA10245.1"/>
    <property type="molecule type" value="Genomic_DNA"/>
</dbReference>
<keyword evidence="7 9" id="KW-1133">Transmembrane helix</keyword>
<gene>
    <name evidence="11" type="ORF">SSE37_19607</name>
</gene>
<reference evidence="11 12" key="1">
    <citation type="submission" date="2006-06" db="EMBL/GenBank/DDBJ databases">
        <authorList>
            <person name="Moran M.A."/>
            <person name="Ferriera S."/>
            <person name="Johnson J."/>
            <person name="Kravitz S."/>
            <person name="Beeson K."/>
            <person name="Sutton G."/>
            <person name="Rogers Y.-H."/>
            <person name="Friedman R."/>
            <person name="Frazier M."/>
            <person name="Venter J.C."/>
        </authorList>
    </citation>
    <scope>NUCLEOTIDE SEQUENCE [LARGE SCALE GENOMIC DNA]</scope>
    <source>
        <strain evidence="11 12">E-37</strain>
    </source>
</reference>
<dbReference type="PROSITE" id="PS50928">
    <property type="entry name" value="ABC_TM1"/>
    <property type="match status" value="1"/>
</dbReference>
<dbReference type="InterPro" id="IPR000515">
    <property type="entry name" value="MetI-like"/>
</dbReference>
<keyword evidence="3" id="KW-1003">Cell membrane</keyword>
<evidence type="ECO:0000256" key="6">
    <source>
        <dbReference type="ARBA" id="ARBA00022927"/>
    </source>
</evidence>
<dbReference type="Proteomes" id="UP000005713">
    <property type="component" value="Unassembled WGS sequence"/>
</dbReference>
<keyword evidence="5" id="KW-0571">Peptide transport</keyword>
<dbReference type="AlphaFoldDB" id="A3JXK9"/>
<dbReference type="Pfam" id="PF00528">
    <property type="entry name" value="BPD_transp_1"/>
    <property type="match status" value="1"/>
</dbReference>
<feature type="domain" description="ABC transmembrane type-1" evidence="10">
    <location>
        <begin position="67"/>
        <end position="255"/>
    </location>
</feature>